<feature type="region of interest" description="Disordered" evidence="1">
    <location>
        <begin position="106"/>
        <end position="129"/>
    </location>
</feature>
<dbReference type="EMBL" id="CAJFDI010000002">
    <property type="protein sequence ID" value="CAD5214887.1"/>
    <property type="molecule type" value="Genomic_DNA"/>
</dbReference>
<dbReference type="Proteomes" id="UP000582659">
    <property type="component" value="Unassembled WGS sequence"/>
</dbReference>
<evidence type="ECO:0000256" key="1">
    <source>
        <dbReference type="SAM" id="MobiDB-lite"/>
    </source>
</evidence>
<dbReference type="Proteomes" id="UP000659654">
    <property type="component" value="Unassembled WGS sequence"/>
</dbReference>
<dbReference type="Gene3D" id="1.10.246.140">
    <property type="match status" value="1"/>
</dbReference>
<proteinExistence type="predicted"/>
<accession>A0A1I7RPF5</accession>
<evidence type="ECO:0000313" key="2">
    <source>
        <dbReference type="EMBL" id="CAD5214887.1"/>
    </source>
</evidence>
<dbReference type="SMR" id="A0A1I7RPF5"/>
<keyword evidence="5" id="KW-1185">Reference proteome</keyword>
<dbReference type="InterPro" id="IPR038212">
    <property type="entry name" value="TF_EnY2_sf"/>
</dbReference>
<gene>
    <name evidence="2" type="ORF">BXYJ_LOCUS3754</name>
</gene>
<protein>
    <submittedName>
        <fullName evidence="2">(pine wood nematode) hypothetical protein</fullName>
    </submittedName>
</protein>
<evidence type="ECO:0000313" key="3">
    <source>
        <dbReference type="EMBL" id="CAG9095936.1"/>
    </source>
</evidence>
<organism evidence="4 6">
    <name type="scientific">Bursaphelenchus xylophilus</name>
    <name type="common">Pinewood nematode worm</name>
    <name type="synonym">Aphelenchoides xylophilus</name>
    <dbReference type="NCBI Taxonomy" id="6326"/>
    <lineage>
        <taxon>Eukaryota</taxon>
        <taxon>Metazoa</taxon>
        <taxon>Ecdysozoa</taxon>
        <taxon>Nematoda</taxon>
        <taxon>Chromadorea</taxon>
        <taxon>Rhabditida</taxon>
        <taxon>Tylenchina</taxon>
        <taxon>Tylenchomorpha</taxon>
        <taxon>Aphelenchoidea</taxon>
        <taxon>Aphelenchoididae</taxon>
        <taxon>Bursaphelenchus</taxon>
    </lineage>
</organism>
<sequence>MLDSFKESGEHYEPEDIVEKCLVYSDMRSIILALLERRFIDMGIVGRIENYCAQLDKDNDRKLTFTELRRKIEERKDLLIPEPLQMEIMRMSADFVDRFYPPRNGHPTFLRPLGNQKPSESPSPSSSSS</sequence>
<dbReference type="OrthoDB" id="10341003at2759"/>
<evidence type="ECO:0000313" key="6">
    <source>
        <dbReference type="WBParaSite" id="BXY_0259600.1"/>
    </source>
</evidence>
<evidence type="ECO:0000313" key="4">
    <source>
        <dbReference type="Proteomes" id="UP000095284"/>
    </source>
</evidence>
<dbReference type="WBParaSite" id="BXY_0259600.1">
    <property type="protein sequence ID" value="BXY_0259600.1"/>
    <property type="gene ID" value="BXY_0259600"/>
</dbReference>
<dbReference type="PROSITE" id="PS00018">
    <property type="entry name" value="EF_HAND_1"/>
    <property type="match status" value="1"/>
</dbReference>
<dbReference type="Proteomes" id="UP000095284">
    <property type="component" value="Unplaced"/>
</dbReference>
<reference evidence="6" key="1">
    <citation type="submission" date="2016-11" db="UniProtKB">
        <authorList>
            <consortium name="WormBaseParasite"/>
        </authorList>
    </citation>
    <scope>IDENTIFICATION</scope>
</reference>
<dbReference type="EMBL" id="CAJFCV020000002">
    <property type="protein sequence ID" value="CAG9095936.1"/>
    <property type="molecule type" value="Genomic_DNA"/>
</dbReference>
<evidence type="ECO:0000313" key="5">
    <source>
        <dbReference type="Proteomes" id="UP000659654"/>
    </source>
</evidence>
<dbReference type="InterPro" id="IPR018247">
    <property type="entry name" value="EF_Hand_1_Ca_BS"/>
</dbReference>
<name>A0A1I7RPF5_BURXY</name>
<feature type="compositionally biased region" description="Low complexity" evidence="1">
    <location>
        <begin position="118"/>
        <end position="129"/>
    </location>
</feature>
<dbReference type="AlphaFoldDB" id="A0A1I7RPF5"/>
<reference evidence="3" key="2">
    <citation type="submission" date="2020-08" db="EMBL/GenBank/DDBJ databases">
        <authorList>
            <person name="Kikuchi T."/>
        </authorList>
    </citation>
    <scope>NUCLEOTIDE SEQUENCE</scope>
    <source>
        <strain evidence="2">Ka4C1</strain>
    </source>
</reference>